<protein>
    <submittedName>
        <fullName evidence="5">SDR family NAD(P)-dependent oxidoreductase</fullName>
    </submittedName>
</protein>
<sequence length="307" mass="32303">MTPPLSPSTATSRPFAIVTGASSGIGYELARGCAERGHDLLIAANEPQIHEAAQKLRAYGTDVQAVETDLANAEGVDKLFAAAGGRAVDVLLANAGHGLGKAFLDQDVAAARHVLDTNVTGTLLLLHKVARQMRERRSGRILITGSIAGYMPGAYQAVYNASKAFLDSFAYALREELKDSGVSVTCLMPGVTDTRFFERADLLDTKIGVQKKDDPAMVARQGIEALFAGKPGVVTGLRNKAQVALSRVTPDTTLAHMHTMQAAPGTAQAHRKAKKVTAVAGAVGGIALLGAWWLLRGPAARRGQVMV</sequence>
<keyword evidence="3" id="KW-0472">Membrane</keyword>
<dbReference type="InterPro" id="IPR057326">
    <property type="entry name" value="KR_dom"/>
</dbReference>
<keyword evidence="2" id="KW-0560">Oxidoreductase</keyword>
<dbReference type="PANTHER" id="PTHR44196">
    <property type="entry name" value="DEHYDROGENASE/REDUCTASE SDR FAMILY MEMBER 7B"/>
    <property type="match status" value="1"/>
</dbReference>
<keyword evidence="3" id="KW-0812">Transmembrane</keyword>
<keyword evidence="3" id="KW-1133">Transmembrane helix</keyword>
<reference evidence="5 6" key="1">
    <citation type="submission" date="2020-04" db="EMBL/GenBank/DDBJ databases">
        <title>Azohydromonas sp. isolated from soil.</title>
        <authorList>
            <person name="Dahal R.H."/>
        </authorList>
    </citation>
    <scope>NUCLEOTIDE SEQUENCE [LARGE SCALE GENOMIC DNA]</scope>
    <source>
        <strain evidence="5 6">G-1-1-14</strain>
    </source>
</reference>
<dbReference type="AlphaFoldDB" id="A0A848FFC4"/>
<comment type="similarity">
    <text evidence="1">Belongs to the short-chain dehydrogenases/reductases (SDR) family.</text>
</comment>
<dbReference type="SMART" id="SM00822">
    <property type="entry name" value="PKS_KR"/>
    <property type="match status" value="1"/>
</dbReference>
<dbReference type="PROSITE" id="PS00061">
    <property type="entry name" value="ADH_SHORT"/>
    <property type="match status" value="1"/>
</dbReference>
<dbReference type="GO" id="GO:0016491">
    <property type="term" value="F:oxidoreductase activity"/>
    <property type="evidence" value="ECO:0007669"/>
    <property type="project" value="UniProtKB-KW"/>
</dbReference>
<dbReference type="PRINTS" id="PR00081">
    <property type="entry name" value="GDHRDH"/>
</dbReference>
<dbReference type="InterPro" id="IPR036291">
    <property type="entry name" value="NAD(P)-bd_dom_sf"/>
</dbReference>
<dbReference type="PIRSF" id="PIRSF000126">
    <property type="entry name" value="11-beta-HSD1"/>
    <property type="match status" value="1"/>
</dbReference>
<dbReference type="GO" id="GO:0016020">
    <property type="term" value="C:membrane"/>
    <property type="evidence" value="ECO:0007669"/>
    <property type="project" value="TreeGrafter"/>
</dbReference>
<dbReference type="RefSeq" id="WP_169161508.1">
    <property type="nucleotide sequence ID" value="NZ_JABBFW010000011.1"/>
</dbReference>
<dbReference type="Proteomes" id="UP000574067">
    <property type="component" value="Unassembled WGS sequence"/>
</dbReference>
<dbReference type="InterPro" id="IPR020904">
    <property type="entry name" value="Sc_DH/Rdtase_CS"/>
</dbReference>
<dbReference type="SUPFAM" id="SSF51735">
    <property type="entry name" value="NAD(P)-binding Rossmann-fold domains"/>
    <property type="match status" value="1"/>
</dbReference>
<evidence type="ECO:0000256" key="3">
    <source>
        <dbReference type="SAM" id="Phobius"/>
    </source>
</evidence>
<dbReference type="Pfam" id="PF00106">
    <property type="entry name" value="adh_short"/>
    <property type="match status" value="1"/>
</dbReference>
<dbReference type="EMBL" id="JABBFW010000011">
    <property type="protein sequence ID" value="NML16601.1"/>
    <property type="molecule type" value="Genomic_DNA"/>
</dbReference>
<feature type="domain" description="Ketoreductase" evidence="4">
    <location>
        <begin position="14"/>
        <end position="194"/>
    </location>
</feature>
<gene>
    <name evidence="5" type="ORF">HHL10_16585</name>
</gene>
<comment type="caution">
    <text evidence="5">The sequence shown here is derived from an EMBL/GenBank/DDBJ whole genome shotgun (WGS) entry which is preliminary data.</text>
</comment>
<evidence type="ECO:0000256" key="2">
    <source>
        <dbReference type="ARBA" id="ARBA00023002"/>
    </source>
</evidence>
<proteinExistence type="inferred from homology"/>
<name>A0A848FFC4_9BURK</name>
<evidence type="ECO:0000259" key="4">
    <source>
        <dbReference type="SMART" id="SM00822"/>
    </source>
</evidence>
<evidence type="ECO:0000313" key="5">
    <source>
        <dbReference type="EMBL" id="NML16601.1"/>
    </source>
</evidence>
<evidence type="ECO:0000256" key="1">
    <source>
        <dbReference type="ARBA" id="ARBA00006484"/>
    </source>
</evidence>
<feature type="transmembrane region" description="Helical" evidence="3">
    <location>
        <begin position="276"/>
        <end position="295"/>
    </location>
</feature>
<evidence type="ECO:0000313" key="6">
    <source>
        <dbReference type="Proteomes" id="UP000574067"/>
    </source>
</evidence>
<keyword evidence="6" id="KW-1185">Reference proteome</keyword>
<dbReference type="InterPro" id="IPR002347">
    <property type="entry name" value="SDR_fam"/>
</dbReference>
<organism evidence="5 6">
    <name type="scientific">Azohydromonas caseinilytica</name>
    <dbReference type="NCBI Taxonomy" id="2728836"/>
    <lineage>
        <taxon>Bacteria</taxon>
        <taxon>Pseudomonadati</taxon>
        <taxon>Pseudomonadota</taxon>
        <taxon>Betaproteobacteria</taxon>
        <taxon>Burkholderiales</taxon>
        <taxon>Sphaerotilaceae</taxon>
        <taxon>Azohydromonas</taxon>
    </lineage>
</organism>
<accession>A0A848FFC4</accession>
<dbReference type="Gene3D" id="3.40.50.720">
    <property type="entry name" value="NAD(P)-binding Rossmann-like Domain"/>
    <property type="match status" value="1"/>
</dbReference>
<dbReference type="PANTHER" id="PTHR44196:SF2">
    <property type="entry name" value="SHORT-CHAIN DEHYDROGENASE-RELATED"/>
    <property type="match status" value="1"/>
</dbReference>